<evidence type="ECO:0000313" key="2">
    <source>
        <dbReference type="EMBL" id="PBK86193.1"/>
    </source>
</evidence>
<sequence>MLNGSSFYMSPRPSYRKSPAMQTMSPCSWRRYTRERTGGLEGFGEPGAITKRGDGRTSLLDPTSSLDGERLVSPRKYCRKSATIQIIDPCSWRRYSGGLEGLNDSLTVEGCRLLIVARIETARMLRIKSERGVLLKPNVMIYEPGDMFWRERRGRLALVDGAIGNDVDAPPRRRITTAVTDPRSGHGAASEEEGARLRTRWDRERDGGRKI</sequence>
<evidence type="ECO:0000256" key="1">
    <source>
        <dbReference type="SAM" id="MobiDB-lite"/>
    </source>
</evidence>
<feature type="region of interest" description="Disordered" evidence="1">
    <location>
        <begin position="169"/>
        <end position="211"/>
    </location>
</feature>
<dbReference type="EMBL" id="KZ293685">
    <property type="protein sequence ID" value="PBK86193.1"/>
    <property type="molecule type" value="Genomic_DNA"/>
</dbReference>
<feature type="region of interest" description="Disordered" evidence="1">
    <location>
        <begin position="40"/>
        <end position="65"/>
    </location>
</feature>
<proteinExistence type="predicted"/>
<dbReference type="AlphaFoldDB" id="A0A2H3DD71"/>
<dbReference type="InParanoid" id="A0A2H3DD71"/>
<name>A0A2H3DD71_ARMGA</name>
<dbReference type="Proteomes" id="UP000217790">
    <property type="component" value="Unassembled WGS sequence"/>
</dbReference>
<protein>
    <submittedName>
        <fullName evidence="2">Uncharacterized protein</fullName>
    </submittedName>
</protein>
<organism evidence="2 3">
    <name type="scientific">Armillaria gallica</name>
    <name type="common">Bulbous honey fungus</name>
    <name type="synonym">Armillaria bulbosa</name>
    <dbReference type="NCBI Taxonomy" id="47427"/>
    <lineage>
        <taxon>Eukaryota</taxon>
        <taxon>Fungi</taxon>
        <taxon>Dikarya</taxon>
        <taxon>Basidiomycota</taxon>
        <taxon>Agaricomycotina</taxon>
        <taxon>Agaricomycetes</taxon>
        <taxon>Agaricomycetidae</taxon>
        <taxon>Agaricales</taxon>
        <taxon>Marasmiineae</taxon>
        <taxon>Physalacriaceae</taxon>
        <taxon>Armillaria</taxon>
    </lineage>
</organism>
<gene>
    <name evidence="2" type="ORF">ARMGADRAFT_1035652</name>
</gene>
<evidence type="ECO:0000313" key="3">
    <source>
        <dbReference type="Proteomes" id="UP000217790"/>
    </source>
</evidence>
<reference evidence="3" key="1">
    <citation type="journal article" date="2017" name="Nat. Ecol. Evol.">
        <title>Genome expansion and lineage-specific genetic innovations in the forest pathogenic fungi Armillaria.</title>
        <authorList>
            <person name="Sipos G."/>
            <person name="Prasanna A.N."/>
            <person name="Walter M.C."/>
            <person name="O'Connor E."/>
            <person name="Balint B."/>
            <person name="Krizsan K."/>
            <person name="Kiss B."/>
            <person name="Hess J."/>
            <person name="Varga T."/>
            <person name="Slot J."/>
            <person name="Riley R."/>
            <person name="Boka B."/>
            <person name="Rigling D."/>
            <person name="Barry K."/>
            <person name="Lee J."/>
            <person name="Mihaltcheva S."/>
            <person name="LaButti K."/>
            <person name="Lipzen A."/>
            <person name="Waldron R."/>
            <person name="Moloney N.M."/>
            <person name="Sperisen C."/>
            <person name="Kredics L."/>
            <person name="Vagvoelgyi C."/>
            <person name="Patrignani A."/>
            <person name="Fitzpatrick D."/>
            <person name="Nagy I."/>
            <person name="Doyle S."/>
            <person name="Anderson J.B."/>
            <person name="Grigoriev I.V."/>
            <person name="Gueldener U."/>
            <person name="Muensterkoetter M."/>
            <person name="Nagy L.G."/>
        </authorList>
    </citation>
    <scope>NUCLEOTIDE SEQUENCE [LARGE SCALE GENOMIC DNA]</scope>
    <source>
        <strain evidence="3">Ar21-2</strain>
    </source>
</reference>
<feature type="compositionally biased region" description="Basic and acidic residues" evidence="1">
    <location>
        <begin position="193"/>
        <end position="211"/>
    </location>
</feature>
<dbReference type="OrthoDB" id="10462204at2759"/>
<keyword evidence="3" id="KW-1185">Reference proteome</keyword>
<accession>A0A2H3DD71</accession>
<feature type="region of interest" description="Disordered" evidence="1">
    <location>
        <begin position="1"/>
        <end position="21"/>
    </location>
</feature>